<reference evidence="4" key="1">
    <citation type="journal article" date="2019" name="Int. J. Syst. Evol. Microbiol.">
        <title>The Global Catalogue of Microorganisms (GCM) 10K type strain sequencing project: providing services to taxonomists for standard genome sequencing and annotation.</title>
        <authorList>
            <consortium name="The Broad Institute Genomics Platform"/>
            <consortium name="The Broad Institute Genome Sequencing Center for Infectious Disease"/>
            <person name="Wu L."/>
            <person name="Ma J."/>
        </authorList>
    </citation>
    <scope>NUCLEOTIDE SEQUENCE [LARGE SCALE GENOMIC DNA]</scope>
    <source>
        <strain evidence="4">JCM 17225</strain>
    </source>
</reference>
<gene>
    <name evidence="3" type="ORF">GCM10022409_30420</name>
</gene>
<evidence type="ECO:0000256" key="1">
    <source>
        <dbReference type="SAM" id="SignalP"/>
    </source>
</evidence>
<name>A0ABP7UFP9_9BACT</name>
<dbReference type="InterPro" id="IPR029045">
    <property type="entry name" value="ClpP/crotonase-like_dom_sf"/>
</dbReference>
<organism evidence="3 4">
    <name type="scientific">Hymenobacter glaciei</name>
    <dbReference type="NCBI Taxonomy" id="877209"/>
    <lineage>
        <taxon>Bacteria</taxon>
        <taxon>Pseudomonadati</taxon>
        <taxon>Bacteroidota</taxon>
        <taxon>Cytophagia</taxon>
        <taxon>Cytophagales</taxon>
        <taxon>Hymenobacteraceae</taxon>
        <taxon>Hymenobacter</taxon>
    </lineage>
</organism>
<dbReference type="Pfam" id="PF03572">
    <property type="entry name" value="Peptidase_S41"/>
    <property type="match status" value="1"/>
</dbReference>
<proteinExistence type="predicted"/>
<evidence type="ECO:0000259" key="2">
    <source>
        <dbReference type="Pfam" id="PF03572"/>
    </source>
</evidence>
<dbReference type="Gene3D" id="3.90.226.10">
    <property type="entry name" value="2-enoyl-CoA Hydratase, Chain A, domain 1"/>
    <property type="match status" value="1"/>
</dbReference>
<evidence type="ECO:0000313" key="4">
    <source>
        <dbReference type="Proteomes" id="UP001501469"/>
    </source>
</evidence>
<dbReference type="RefSeq" id="WP_345056176.1">
    <property type="nucleotide sequence ID" value="NZ_BAABDK010000024.1"/>
</dbReference>
<keyword evidence="1" id="KW-0732">Signal</keyword>
<feature type="chain" id="PRO_5047005175" description="Tail specific protease domain-containing protein" evidence="1">
    <location>
        <begin position="20"/>
        <end position="350"/>
    </location>
</feature>
<sequence length="350" mass="39001">MKQLLLSLLILVWALAARAQNCDCGADLRFARQAYEQNYSGFGDMQARRGAANYQQFADSLQQASQPITDAVGCEKLLRRYVHYFGDRHVGLGYTDAYRRQAGLRQVRRGRPSLEVLDAQAVLLTIPSADSSRQKSVDSLLIANKALLARTPELLVDVRGNGGGSTRVFLLLLELLYTQPMVLDGIEIRSSPRNLAKYREMLAKPGVPANVHKQMREVIARMEATPNGFVLAQAGRTRTLGKHPVQGNPQRVSILIDHRCGSATEEFLLAARQSKKVTLFGQPTAGVLDYADIYMEPLPSGLFAVSVPTSRSLRLPDRPFDAEGIKPNVTVPSWQFDWVHFVRHYWVEKG</sequence>
<dbReference type="Proteomes" id="UP001501469">
    <property type="component" value="Unassembled WGS sequence"/>
</dbReference>
<dbReference type="SUPFAM" id="SSF52096">
    <property type="entry name" value="ClpP/crotonase"/>
    <property type="match status" value="1"/>
</dbReference>
<accession>A0ABP7UFP9</accession>
<keyword evidence="4" id="KW-1185">Reference proteome</keyword>
<comment type="caution">
    <text evidence="3">The sequence shown here is derived from an EMBL/GenBank/DDBJ whole genome shotgun (WGS) entry which is preliminary data.</text>
</comment>
<feature type="signal peptide" evidence="1">
    <location>
        <begin position="1"/>
        <end position="19"/>
    </location>
</feature>
<feature type="domain" description="Tail specific protease" evidence="2">
    <location>
        <begin position="124"/>
        <end position="331"/>
    </location>
</feature>
<evidence type="ECO:0000313" key="3">
    <source>
        <dbReference type="EMBL" id="GAA4042341.1"/>
    </source>
</evidence>
<dbReference type="EMBL" id="BAABDK010000024">
    <property type="protein sequence ID" value="GAA4042341.1"/>
    <property type="molecule type" value="Genomic_DNA"/>
</dbReference>
<protein>
    <recommendedName>
        <fullName evidence="2">Tail specific protease domain-containing protein</fullName>
    </recommendedName>
</protein>
<dbReference type="InterPro" id="IPR005151">
    <property type="entry name" value="Tail-specific_protease"/>
</dbReference>